<gene>
    <name evidence="1" type="ORF">FMOSSE_LOCUS14934</name>
</gene>
<evidence type="ECO:0000313" key="1">
    <source>
        <dbReference type="EMBL" id="CAG8720220.1"/>
    </source>
</evidence>
<organism evidence="1 2">
    <name type="scientific">Funneliformis mosseae</name>
    <name type="common">Endomycorrhizal fungus</name>
    <name type="synonym">Glomus mosseae</name>
    <dbReference type="NCBI Taxonomy" id="27381"/>
    <lineage>
        <taxon>Eukaryota</taxon>
        <taxon>Fungi</taxon>
        <taxon>Fungi incertae sedis</taxon>
        <taxon>Mucoromycota</taxon>
        <taxon>Glomeromycotina</taxon>
        <taxon>Glomeromycetes</taxon>
        <taxon>Glomerales</taxon>
        <taxon>Glomeraceae</taxon>
        <taxon>Funneliformis</taxon>
    </lineage>
</organism>
<dbReference type="EMBL" id="CAJVPP010013230">
    <property type="protein sequence ID" value="CAG8720220.1"/>
    <property type="molecule type" value="Genomic_DNA"/>
</dbReference>
<feature type="non-terminal residue" evidence="1">
    <location>
        <position position="88"/>
    </location>
</feature>
<dbReference type="Proteomes" id="UP000789375">
    <property type="component" value="Unassembled WGS sequence"/>
</dbReference>
<reference evidence="1" key="1">
    <citation type="submission" date="2021-06" db="EMBL/GenBank/DDBJ databases">
        <authorList>
            <person name="Kallberg Y."/>
            <person name="Tangrot J."/>
            <person name="Rosling A."/>
        </authorList>
    </citation>
    <scope>NUCLEOTIDE SEQUENCE</scope>
    <source>
        <strain evidence="1">87-6 pot B 2015</strain>
    </source>
</reference>
<keyword evidence="2" id="KW-1185">Reference proteome</keyword>
<comment type="caution">
    <text evidence="1">The sequence shown here is derived from an EMBL/GenBank/DDBJ whole genome shotgun (WGS) entry which is preliminary data.</text>
</comment>
<dbReference type="AlphaFoldDB" id="A0A9N9I4Z8"/>
<name>A0A9N9I4Z8_FUNMO</name>
<proteinExistence type="predicted"/>
<sequence length="88" mass="10366">SENEWHISSEHDSTKDNKKIWFEKQLFQQFSNVSLITAVGYESLKDEMEKIYCENIKIKSVIANQPIVKEGSQCTFAYDIENHHIHTY</sequence>
<feature type="non-terminal residue" evidence="1">
    <location>
        <position position="1"/>
    </location>
</feature>
<evidence type="ECO:0000313" key="2">
    <source>
        <dbReference type="Proteomes" id="UP000789375"/>
    </source>
</evidence>
<accession>A0A9N9I4Z8</accession>
<protein>
    <submittedName>
        <fullName evidence="1">11981_t:CDS:1</fullName>
    </submittedName>
</protein>